<dbReference type="GO" id="GO:0005634">
    <property type="term" value="C:nucleus"/>
    <property type="evidence" value="ECO:0007669"/>
    <property type="project" value="TreeGrafter"/>
</dbReference>
<name>A0A4P1QVN6_LUPAN</name>
<dbReference type="PANTHER" id="PTHR48024:SF1">
    <property type="entry name" value="NUCLEAR RIBONUCLEOPROTEIN A1, PUTATIVE-RELATED"/>
    <property type="match status" value="1"/>
</dbReference>
<dbReference type="EMBL" id="CM007376">
    <property type="protein sequence ID" value="OIV95902.1"/>
    <property type="molecule type" value="Genomic_DNA"/>
</dbReference>
<organism evidence="5 6">
    <name type="scientific">Lupinus angustifolius</name>
    <name type="common">Narrow-leaved blue lupine</name>
    <dbReference type="NCBI Taxonomy" id="3871"/>
    <lineage>
        <taxon>Eukaryota</taxon>
        <taxon>Viridiplantae</taxon>
        <taxon>Streptophyta</taxon>
        <taxon>Embryophyta</taxon>
        <taxon>Tracheophyta</taxon>
        <taxon>Spermatophyta</taxon>
        <taxon>Magnoliopsida</taxon>
        <taxon>eudicotyledons</taxon>
        <taxon>Gunneridae</taxon>
        <taxon>Pentapetalae</taxon>
        <taxon>rosids</taxon>
        <taxon>fabids</taxon>
        <taxon>Fabales</taxon>
        <taxon>Fabaceae</taxon>
        <taxon>Papilionoideae</taxon>
        <taxon>50 kb inversion clade</taxon>
        <taxon>genistoids sensu lato</taxon>
        <taxon>core genistoids</taxon>
        <taxon>Genisteae</taxon>
        <taxon>Lupinus</taxon>
    </lineage>
</organism>
<dbReference type="InterPro" id="IPR050886">
    <property type="entry name" value="RNA-binding_reg"/>
</dbReference>
<keyword evidence="1 2" id="KW-0694">RNA-binding</keyword>
<evidence type="ECO:0000256" key="2">
    <source>
        <dbReference type="PROSITE-ProRule" id="PRU00176"/>
    </source>
</evidence>
<dbReference type="InterPro" id="IPR035979">
    <property type="entry name" value="RBD_domain_sf"/>
</dbReference>
<accession>A0A4P1QVN6</accession>
<feature type="compositionally biased region" description="Gly residues" evidence="3">
    <location>
        <begin position="297"/>
        <end position="311"/>
    </location>
</feature>
<dbReference type="OrthoDB" id="1875751at2759"/>
<evidence type="ECO:0000256" key="1">
    <source>
        <dbReference type="ARBA" id="ARBA00022884"/>
    </source>
</evidence>
<proteinExistence type="predicted"/>
<evidence type="ECO:0000313" key="5">
    <source>
        <dbReference type="EMBL" id="OIV95902.1"/>
    </source>
</evidence>
<feature type="domain" description="RRM" evidence="4">
    <location>
        <begin position="162"/>
        <end position="243"/>
    </location>
</feature>
<evidence type="ECO:0000259" key="4">
    <source>
        <dbReference type="PROSITE" id="PS50102"/>
    </source>
</evidence>
<dbReference type="AlphaFoldDB" id="A0A4P1QVN6"/>
<dbReference type="InterPro" id="IPR012677">
    <property type="entry name" value="Nucleotide-bd_a/b_plait_sf"/>
</dbReference>
<feature type="region of interest" description="Disordered" evidence="3">
    <location>
        <begin position="1"/>
        <end position="29"/>
    </location>
</feature>
<protein>
    <recommendedName>
        <fullName evidence="4">RRM domain-containing protein</fullName>
    </recommendedName>
</protein>
<feature type="region of interest" description="Disordered" evidence="3">
    <location>
        <begin position="295"/>
        <end position="364"/>
    </location>
</feature>
<dbReference type="PANTHER" id="PTHR48024">
    <property type="entry name" value="GEO13361P1-RELATED"/>
    <property type="match status" value="1"/>
</dbReference>
<dbReference type="SMART" id="SM00360">
    <property type="entry name" value="RRM"/>
    <property type="match status" value="2"/>
</dbReference>
<sequence length="364" mass="39525">MESQTKTNAEANRNTTATDSPPPFSTLSPHDIHQMLQQFDHDQLLNLLHSAALRHADVRLAIRDLSDLDITFRRLYVRSLGGETTSETLHRVFSSFGEIEEAIVIVEKSTGKSKGFGFVTFKHMDGAYLALKNPSKRINGRMTISHLASAGVSHWDDDVSSRKIFVANIPFVIPPGKLLNHFLRYGEVEEGPLAFDRACGREKGFAFFIYKTEEGAEAAIREPLKVIDGYKMHCRLSVEYKKLNAQTQMMAPEYGGYGSGYGAGYDGGYGGGFYQGQGYTAFYVPPPMVLVPQFGDTSGGGYGGSSRGGGSSSNVDPRRAAPLPPSSSVGAPATASGSQSQGSSSHHEQQPQPKPARKRLPRGM</sequence>
<dbReference type="Gramene" id="OIV95902">
    <property type="protein sequence ID" value="OIV95902"/>
    <property type="gene ID" value="TanjilG_27006"/>
</dbReference>
<dbReference type="Gene3D" id="3.30.70.330">
    <property type="match status" value="2"/>
</dbReference>
<dbReference type="SUPFAM" id="SSF54928">
    <property type="entry name" value="RNA-binding domain, RBD"/>
    <property type="match status" value="2"/>
</dbReference>
<evidence type="ECO:0000256" key="3">
    <source>
        <dbReference type="SAM" id="MobiDB-lite"/>
    </source>
</evidence>
<feature type="compositionally biased region" description="Low complexity" evidence="3">
    <location>
        <begin position="1"/>
        <end position="18"/>
    </location>
</feature>
<dbReference type="KEGG" id="lang:109330216"/>
<dbReference type="GO" id="GO:0003723">
    <property type="term" value="F:RNA binding"/>
    <property type="evidence" value="ECO:0007669"/>
    <property type="project" value="UniProtKB-UniRule"/>
</dbReference>
<dbReference type="InterPro" id="IPR000504">
    <property type="entry name" value="RRM_dom"/>
</dbReference>
<gene>
    <name evidence="5" type="ORF">TanjilG_27006</name>
</gene>
<keyword evidence="6" id="KW-1185">Reference proteome</keyword>
<dbReference type="Proteomes" id="UP000188354">
    <property type="component" value="Chromosome LG16"/>
</dbReference>
<evidence type="ECO:0000313" key="6">
    <source>
        <dbReference type="Proteomes" id="UP000188354"/>
    </source>
</evidence>
<reference evidence="5 6" key="1">
    <citation type="journal article" date="2017" name="Plant Biotechnol. J.">
        <title>A comprehensive draft genome sequence for lupin (Lupinus angustifolius), an emerging health food: insights into plant-microbe interactions and legume evolution.</title>
        <authorList>
            <person name="Hane J.K."/>
            <person name="Ming Y."/>
            <person name="Kamphuis L.G."/>
            <person name="Nelson M.N."/>
            <person name="Garg G."/>
            <person name="Atkins C.A."/>
            <person name="Bayer P.E."/>
            <person name="Bravo A."/>
            <person name="Bringans S."/>
            <person name="Cannon S."/>
            <person name="Edwards D."/>
            <person name="Foley R."/>
            <person name="Gao L.L."/>
            <person name="Harrison M.J."/>
            <person name="Huang W."/>
            <person name="Hurgobin B."/>
            <person name="Li S."/>
            <person name="Liu C.W."/>
            <person name="McGrath A."/>
            <person name="Morahan G."/>
            <person name="Murray J."/>
            <person name="Weller J."/>
            <person name="Jian J."/>
            <person name="Singh K.B."/>
        </authorList>
    </citation>
    <scope>NUCLEOTIDE SEQUENCE [LARGE SCALE GENOMIC DNA]</scope>
    <source>
        <strain evidence="6">cv. Tanjil</strain>
        <tissue evidence="5">Whole plant</tissue>
    </source>
</reference>
<dbReference type="Pfam" id="PF00076">
    <property type="entry name" value="RRM_1"/>
    <property type="match status" value="2"/>
</dbReference>
<feature type="domain" description="RRM" evidence="4">
    <location>
        <begin position="73"/>
        <end position="166"/>
    </location>
</feature>
<dbReference type="STRING" id="3871.A0A4P1QVN6"/>
<dbReference type="PROSITE" id="PS50102">
    <property type="entry name" value="RRM"/>
    <property type="match status" value="2"/>
</dbReference>
<feature type="compositionally biased region" description="Basic residues" evidence="3">
    <location>
        <begin position="355"/>
        <end position="364"/>
    </location>
</feature>